<name>A0A5B1CC07_9BACT</name>
<dbReference type="PROSITE" id="PS51257">
    <property type="entry name" value="PROKAR_LIPOPROTEIN"/>
    <property type="match status" value="1"/>
</dbReference>
<dbReference type="EMBL" id="VRLW01000001">
    <property type="protein sequence ID" value="KAA1258708.1"/>
    <property type="molecule type" value="Genomic_DNA"/>
</dbReference>
<dbReference type="AlphaFoldDB" id="A0A5B1CC07"/>
<keyword evidence="1" id="KW-0812">Transmembrane</keyword>
<feature type="transmembrane region" description="Helical" evidence="1">
    <location>
        <begin position="12"/>
        <end position="33"/>
    </location>
</feature>
<protein>
    <submittedName>
        <fullName evidence="2">Uncharacterized protein</fullName>
    </submittedName>
</protein>
<proteinExistence type="predicted"/>
<dbReference type="RefSeq" id="WP_068265488.1">
    <property type="nucleotide sequence ID" value="NZ_LWSK01000089.1"/>
</dbReference>
<evidence type="ECO:0000313" key="2">
    <source>
        <dbReference type="EMBL" id="KAA1258708.1"/>
    </source>
</evidence>
<evidence type="ECO:0000256" key="1">
    <source>
        <dbReference type="SAM" id="Phobius"/>
    </source>
</evidence>
<accession>A0A5B1CC07</accession>
<gene>
    <name evidence="2" type="ORF">LF1_12310</name>
</gene>
<organism evidence="2 3">
    <name type="scientific">Rubripirellula obstinata</name>
    <dbReference type="NCBI Taxonomy" id="406547"/>
    <lineage>
        <taxon>Bacteria</taxon>
        <taxon>Pseudomonadati</taxon>
        <taxon>Planctomycetota</taxon>
        <taxon>Planctomycetia</taxon>
        <taxon>Pirellulales</taxon>
        <taxon>Pirellulaceae</taxon>
        <taxon>Rubripirellula</taxon>
    </lineage>
</organism>
<keyword evidence="3" id="KW-1185">Reference proteome</keyword>
<comment type="caution">
    <text evidence="2">The sequence shown here is derived from an EMBL/GenBank/DDBJ whole genome shotgun (WGS) entry which is preliminary data.</text>
</comment>
<keyword evidence="1" id="KW-0472">Membrane</keyword>
<reference evidence="2 3" key="1">
    <citation type="submission" date="2019-08" db="EMBL/GenBank/DDBJ databases">
        <title>Deep-cultivation of Planctomycetes and their phenomic and genomic characterization uncovers novel biology.</title>
        <authorList>
            <person name="Wiegand S."/>
            <person name="Jogler M."/>
            <person name="Boedeker C."/>
            <person name="Pinto D."/>
            <person name="Vollmers J."/>
            <person name="Rivas-Marin E."/>
            <person name="Kohn T."/>
            <person name="Peeters S.H."/>
            <person name="Heuer A."/>
            <person name="Rast P."/>
            <person name="Oberbeckmann S."/>
            <person name="Bunk B."/>
            <person name="Jeske O."/>
            <person name="Meyerdierks A."/>
            <person name="Storesund J.E."/>
            <person name="Kallscheuer N."/>
            <person name="Luecker S."/>
            <person name="Lage O.M."/>
            <person name="Pohl T."/>
            <person name="Merkel B.J."/>
            <person name="Hornburger P."/>
            <person name="Mueller R.-W."/>
            <person name="Bruemmer F."/>
            <person name="Labrenz M."/>
            <person name="Spormann A.M."/>
            <person name="Op Den Camp H."/>
            <person name="Overmann J."/>
            <person name="Amann R."/>
            <person name="Jetten M.S.M."/>
            <person name="Mascher T."/>
            <person name="Medema M.H."/>
            <person name="Devos D.P."/>
            <person name="Kaster A.-K."/>
            <person name="Ovreas L."/>
            <person name="Rohde M."/>
            <person name="Galperin M.Y."/>
            <person name="Jogler C."/>
        </authorList>
    </citation>
    <scope>NUCLEOTIDE SEQUENCE [LARGE SCALE GENOMIC DNA]</scope>
    <source>
        <strain evidence="2 3">LF1</strain>
    </source>
</reference>
<dbReference type="Proteomes" id="UP000322699">
    <property type="component" value="Unassembled WGS sequence"/>
</dbReference>
<keyword evidence="1" id="KW-1133">Transmembrane helix</keyword>
<evidence type="ECO:0000313" key="3">
    <source>
        <dbReference type="Proteomes" id="UP000322699"/>
    </source>
</evidence>
<sequence length="118" mass="13419">MNPRKPFKRQGFAFLILVFMLLVIVMGCVQMMIRQEVSQQTSSRQKQRTQILKSAIEIGVQLDLKTGESVTLPISNDADANDSEQKVSLSFDESAGNWVATWLKDDREIDSLIQKKMK</sequence>